<proteinExistence type="predicted"/>
<sequence>MKNLIVLLGDDDSSASEAEADDGGLRVENAAADEGLLDSPETAIDSTTPAAPSNPDVWHDIDDFLETAQRLRRSAQKPSTFDCMCSHASSSRASSEPLHDHISAAGQCTVRARSKATMSHPARSRNQPPDHLPTDRSAGDEHELIRAETWSGPEASRLPTAGRQENRYGYISQWSHSFGGENESLAE</sequence>
<dbReference type="AlphaFoldDB" id="A0A1L7WU22"/>
<keyword evidence="3" id="KW-1185">Reference proteome</keyword>
<organism evidence="2 3">
    <name type="scientific">Phialocephala subalpina</name>
    <dbReference type="NCBI Taxonomy" id="576137"/>
    <lineage>
        <taxon>Eukaryota</taxon>
        <taxon>Fungi</taxon>
        <taxon>Dikarya</taxon>
        <taxon>Ascomycota</taxon>
        <taxon>Pezizomycotina</taxon>
        <taxon>Leotiomycetes</taxon>
        <taxon>Helotiales</taxon>
        <taxon>Mollisiaceae</taxon>
        <taxon>Phialocephala</taxon>
        <taxon>Phialocephala fortinii species complex</taxon>
    </lineage>
</organism>
<feature type="region of interest" description="Disordered" evidence="1">
    <location>
        <begin position="111"/>
        <end position="166"/>
    </location>
</feature>
<accession>A0A1L7WU22</accession>
<evidence type="ECO:0000256" key="1">
    <source>
        <dbReference type="SAM" id="MobiDB-lite"/>
    </source>
</evidence>
<evidence type="ECO:0000313" key="3">
    <source>
        <dbReference type="Proteomes" id="UP000184330"/>
    </source>
</evidence>
<protein>
    <submittedName>
        <fullName evidence="2">Uncharacterized protein</fullName>
    </submittedName>
</protein>
<dbReference type="OrthoDB" id="3564197at2759"/>
<evidence type="ECO:0000313" key="2">
    <source>
        <dbReference type="EMBL" id="CZR56277.1"/>
    </source>
</evidence>
<name>A0A1L7WU22_9HELO</name>
<feature type="region of interest" description="Disordered" evidence="1">
    <location>
        <begin position="37"/>
        <end position="57"/>
    </location>
</feature>
<dbReference type="Proteomes" id="UP000184330">
    <property type="component" value="Unassembled WGS sequence"/>
</dbReference>
<dbReference type="EMBL" id="FJOG01000007">
    <property type="protein sequence ID" value="CZR56277.1"/>
    <property type="molecule type" value="Genomic_DNA"/>
</dbReference>
<reference evidence="2 3" key="1">
    <citation type="submission" date="2016-03" db="EMBL/GenBank/DDBJ databases">
        <authorList>
            <person name="Ploux O."/>
        </authorList>
    </citation>
    <scope>NUCLEOTIDE SEQUENCE [LARGE SCALE GENOMIC DNA]</scope>
    <source>
        <strain evidence="2 3">UAMH 11012</strain>
    </source>
</reference>
<gene>
    <name evidence="2" type="ORF">PAC_06165</name>
</gene>
<feature type="compositionally biased region" description="Basic and acidic residues" evidence="1">
    <location>
        <begin position="132"/>
        <end position="146"/>
    </location>
</feature>